<dbReference type="EMBL" id="CP018866">
    <property type="protein sequence ID" value="AST93258.1"/>
    <property type="molecule type" value="Genomic_DNA"/>
</dbReference>
<dbReference type="RefSeq" id="WP_066419518.1">
    <property type="nucleotide sequence ID" value="NZ_CP018866.1"/>
</dbReference>
<dbReference type="Proteomes" id="UP000215224">
    <property type="component" value="Chromosome"/>
</dbReference>
<protein>
    <submittedName>
        <fullName evidence="1">Uncharacterized protein</fullName>
    </submittedName>
</protein>
<keyword evidence="2" id="KW-1185">Reference proteome</keyword>
<reference evidence="1 2" key="1">
    <citation type="submission" date="2016-12" db="EMBL/GenBank/DDBJ databases">
        <title>The whole genome sequencing and assembly of Bacillus cohnii DSM 6307T strain.</title>
        <authorList>
            <person name="Lee Y.-J."/>
            <person name="Yi H."/>
            <person name="Bahn Y.-S."/>
            <person name="Kim J.F."/>
            <person name="Lee D.-W."/>
        </authorList>
    </citation>
    <scope>NUCLEOTIDE SEQUENCE [LARGE SCALE GENOMIC DNA]</scope>
    <source>
        <strain evidence="1 2">DSM 6307</strain>
    </source>
</reference>
<name>A0A223KV94_9BACI</name>
<dbReference type="STRING" id="1314751.GCA_001591425_03701"/>
<proteinExistence type="predicted"/>
<sequence>MSVVVRSVNKSSYRGYDNRPRVKIAVFDKHGDYIAWLKRGDYELVHEVDELEEGRLLVKYSA</sequence>
<evidence type="ECO:0000313" key="1">
    <source>
        <dbReference type="EMBL" id="AST93258.1"/>
    </source>
</evidence>
<organism evidence="1 2">
    <name type="scientific">Sutcliffiella cohnii</name>
    <dbReference type="NCBI Taxonomy" id="33932"/>
    <lineage>
        <taxon>Bacteria</taxon>
        <taxon>Bacillati</taxon>
        <taxon>Bacillota</taxon>
        <taxon>Bacilli</taxon>
        <taxon>Bacillales</taxon>
        <taxon>Bacillaceae</taxon>
        <taxon>Sutcliffiella</taxon>
    </lineage>
</organism>
<accession>A0A223KV94</accession>
<dbReference type="KEGG" id="bcoh:BC6307_19345"/>
<dbReference type="AlphaFoldDB" id="A0A223KV94"/>
<gene>
    <name evidence="1" type="ORF">BC6307_19345</name>
</gene>
<evidence type="ECO:0000313" key="2">
    <source>
        <dbReference type="Proteomes" id="UP000215224"/>
    </source>
</evidence>